<dbReference type="GO" id="GO:0009358">
    <property type="term" value="C:polyphosphate kinase complex"/>
    <property type="evidence" value="ECO:0007669"/>
    <property type="project" value="InterPro"/>
</dbReference>
<dbReference type="OrthoDB" id="9761456at2"/>
<dbReference type="PANTHER" id="PTHR30218:SF0">
    <property type="entry name" value="POLYPHOSPHATE KINASE"/>
    <property type="match status" value="1"/>
</dbReference>
<feature type="active site" description="Phosphohistidine intermediate" evidence="6">
    <location>
        <position position="436"/>
    </location>
</feature>
<feature type="domain" description="Polyphosphate kinase middle" evidence="8">
    <location>
        <begin position="126"/>
        <end position="306"/>
    </location>
</feature>
<dbReference type="GO" id="GO:0005524">
    <property type="term" value="F:ATP binding"/>
    <property type="evidence" value="ECO:0007669"/>
    <property type="project" value="UniProtKB-KW"/>
</dbReference>
<dbReference type="EC" id="2.7.4.1" evidence="6 7"/>
<dbReference type="PANTHER" id="PTHR30218">
    <property type="entry name" value="POLYPHOSPHATE KINASE"/>
    <property type="match status" value="1"/>
</dbReference>
<comment type="function">
    <text evidence="6 7">Catalyzes the reversible transfer of the terminal phosphate of ATP to form a long-chain polyphosphate (polyP).</text>
</comment>
<evidence type="ECO:0000256" key="7">
    <source>
        <dbReference type="RuleBase" id="RU003800"/>
    </source>
</evidence>
<keyword evidence="6" id="KW-0479">Metal-binding</keyword>
<comment type="catalytic activity">
    <reaction evidence="6 7">
        <text>[phosphate](n) + ATP = [phosphate](n+1) + ADP</text>
        <dbReference type="Rhea" id="RHEA:19573"/>
        <dbReference type="Rhea" id="RHEA-COMP:9859"/>
        <dbReference type="Rhea" id="RHEA-COMP:14280"/>
        <dbReference type="ChEBI" id="CHEBI:16838"/>
        <dbReference type="ChEBI" id="CHEBI:30616"/>
        <dbReference type="ChEBI" id="CHEBI:456216"/>
        <dbReference type="EC" id="2.7.4.1"/>
    </reaction>
</comment>
<evidence type="ECO:0000256" key="4">
    <source>
        <dbReference type="ARBA" id="ARBA00022777"/>
    </source>
</evidence>
<dbReference type="InterPro" id="IPR036830">
    <property type="entry name" value="PP_kinase_middle_dom_sf"/>
</dbReference>
<dbReference type="InterPro" id="IPR025198">
    <property type="entry name" value="PPK_N_dom"/>
</dbReference>
<name>A0A9X1C9G3_9FLAO</name>
<feature type="binding site" evidence="6">
    <location>
        <position position="565"/>
    </location>
    <ligand>
        <name>ATP</name>
        <dbReference type="ChEBI" id="CHEBI:30616"/>
    </ligand>
</feature>
<dbReference type="Gene3D" id="1.20.58.310">
    <property type="entry name" value="Polyphosphate kinase N-terminal domain"/>
    <property type="match status" value="1"/>
</dbReference>
<dbReference type="InterPro" id="IPR003414">
    <property type="entry name" value="PP_kinase"/>
</dbReference>
<feature type="domain" description="Polyphosphate kinase C-terminal" evidence="11">
    <location>
        <begin position="332"/>
        <end position="495"/>
    </location>
</feature>
<proteinExistence type="inferred from homology"/>
<feature type="domain" description="Polyphosphate kinase N-terminal" evidence="9">
    <location>
        <begin position="11"/>
        <end position="116"/>
    </location>
</feature>
<dbReference type="InterPro" id="IPR036832">
    <property type="entry name" value="PPK_N_dom_sf"/>
</dbReference>
<evidence type="ECO:0000256" key="2">
    <source>
        <dbReference type="ARBA" id="ARBA00022679"/>
    </source>
</evidence>
<dbReference type="Proteomes" id="UP001138672">
    <property type="component" value="Unassembled WGS sequence"/>
</dbReference>
<evidence type="ECO:0000256" key="3">
    <source>
        <dbReference type="ARBA" id="ARBA00022741"/>
    </source>
</evidence>
<organism evidence="12 14">
    <name type="scientific">Formosa algae</name>
    <dbReference type="NCBI Taxonomy" id="225843"/>
    <lineage>
        <taxon>Bacteria</taxon>
        <taxon>Pseudomonadati</taxon>
        <taxon>Bacteroidota</taxon>
        <taxon>Flavobacteriia</taxon>
        <taxon>Flavobacteriales</taxon>
        <taxon>Flavobacteriaceae</taxon>
        <taxon>Formosa</taxon>
    </lineage>
</organism>
<dbReference type="EMBL" id="JAGGJQ010000005">
    <property type="protein sequence ID" value="MBP1840183.1"/>
    <property type="molecule type" value="Genomic_DNA"/>
</dbReference>
<dbReference type="CDD" id="cd09164">
    <property type="entry name" value="PLDc_EcPPK1_C1_like"/>
    <property type="match status" value="1"/>
</dbReference>
<evidence type="ECO:0000259" key="9">
    <source>
        <dbReference type="Pfam" id="PF13089"/>
    </source>
</evidence>
<feature type="binding site" evidence="6">
    <location>
        <position position="49"/>
    </location>
    <ligand>
        <name>ATP</name>
        <dbReference type="ChEBI" id="CHEBI:30616"/>
    </ligand>
</feature>
<dbReference type="GO" id="GO:0006799">
    <property type="term" value="P:polyphosphate biosynthetic process"/>
    <property type="evidence" value="ECO:0007669"/>
    <property type="project" value="UniProtKB-UniRule"/>
</dbReference>
<dbReference type="Gene3D" id="3.30.870.10">
    <property type="entry name" value="Endonuclease Chain A"/>
    <property type="match status" value="2"/>
</dbReference>
<comment type="cofactor">
    <cofactor evidence="6">
        <name>Mg(2+)</name>
        <dbReference type="ChEBI" id="CHEBI:18420"/>
    </cofactor>
</comment>
<comment type="similarity">
    <text evidence="6 7">Belongs to the polyphosphate kinase 1 (PPK1) family.</text>
</comment>
<dbReference type="InterPro" id="IPR024953">
    <property type="entry name" value="PP_kinase_middle"/>
</dbReference>
<evidence type="ECO:0000256" key="1">
    <source>
        <dbReference type="ARBA" id="ARBA00022553"/>
    </source>
</evidence>
<keyword evidence="2 6" id="KW-0808">Transferase</keyword>
<comment type="caution">
    <text evidence="12">The sequence shown here is derived from an EMBL/GenBank/DDBJ whole genome shotgun (WGS) entry which is preliminary data.</text>
</comment>
<dbReference type="NCBIfam" id="NF003917">
    <property type="entry name" value="PRK05443.1-1"/>
    <property type="match status" value="1"/>
</dbReference>
<evidence type="ECO:0000256" key="6">
    <source>
        <dbReference type="HAMAP-Rule" id="MF_00347"/>
    </source>
</evidence>
<dbReference type="Pfam" id="PF17941">
    <property type="entry name" value="PP_kinase_C_1"/>
    <property type="match status" value="1"/>
</dbReference>
<dbReference type="SUPFAM" id="SSF143724">
    <property type="entry name" value="PHP14-like"/>
    <property type="match status" value="1"/>
</dbReference>
<evidence type="ECO:0000313" key="14">
    <source>
        <dbReference type="Proteomes" id="UP001138672"/>
    </source>
</evidence>
<dbReference type="GO" id="GO:0008976">
    <property type="term" value="F:polyphosphate kinase activity"/>
    <property type="evidence" value="ECO:0007669"/>
    <property type="project" value="UniProtKB-UniRule"/>
</dbReference>
<keyword evidence="15" id="KW-1185">Reference proteome</keyword>
<gene>
    <name evidence="6" type="primary">ppk</name>
    <name evidence="12" type="ORF">J2Z56_002110</name>
    <name evidence="13" type="ORF">J2Z57_002234</name>
</gene>
<dbReference type="GO" id="GO:0046872">
    <property type="term" value="F:metal ion binding"/>
    <property type="evidence" value="ECO:0007669"/>
    <property type="project" value="UniProtKB-KW"/>
</dbReference>
<evidence type="ECO:0000259" key="10">
    <source>
        <dbReference type="Pfam" id="PF13090"/>
    </source>
</evidence>
<feature type="binding site" evidence="6">
    <location>
        <position position="376"/>
    </location>
    <ligand>
        <name>Mg(2+)</name>
        <dbReference type="ChEBI" id="CHEBI:18420"/>
    </ligand>
</feature>
<accession>A0A9X1C9G3</accession>
<evidence type="ECO:0000259" key="8">
    <source>
        <dbReference type="Pfam" id="PF02503"/>
    </source>
</evidence>
<dbReference type="Pfam" id="PF13089">
    <property type="entry name" value="PP_kinase_N"/>
    <property type="match status" value="1"/>
</dbReference>
<dbReference type="InterPro" id="IPR041108">
    <property type="entry name" value="PP_kinase_C_1"/>
</dbReference>
<evidence type="ECO:0000313" key="15">
    <source>
        <dbReference type="Proteomes" id="UP001231587"/>
    </source>
</evidence>
<evidence type="ECO:0000259" key="11">
    <source>
        <dbReference type="Pfam" id="PF17941"/>
    </source>
</evidence>
<dbReference type="NCBIfam" id="TIGR03705">
    <property type="entry name" value="poly_P_kin"/>
    <property type="match status" value="1"/>
</dbReference>
<dbReference type="PIRSF" id="PIRSF015589">
    <property type="entry name" value="PP_kinase"/>
    <property type="match status" value="1"/>
</dbReference>
<keyword evidence="1 6" id="KW-0597">Phosphoprotein</keyword>
<feature type="binding site" evidence="6">
    <location>
        <position position="469"/>
    </location>
    <ligand>
        <name>ATP</name>
        <dbReference type="ChEBI" id="CHEBI:30616"/>
    </ligand>
</feature>
<keyword evidence="3 6" id="KW-0547">Nucleotide-binding</keyword>
<dbReference type="SUPFAM" id="SSF56024">
    <property type="entry name" value="Phospholipase D/nuclease"/>
    <property type="match status" value="2"/>
</dbReference>
<dbReference type="AlphaFoldDB" id="A0A9X1C9G3"/>
<sequence>MIKIEKANNIYINREISWLQFNARVLQEAEDKNVPLIERLRFLGIFSNNLDEFFKVRYATVKRIDQAGKAGKSELGGIKAGELLEIITKIVIEQQAESLEILSNIQNNLKKENIFIIDENQISPSQHQFIKQYFIQKISPALVTIILNDLVKLPLLKDSAAYLAVNMHMNTDEHQYALIEISKNMDRFVVLPREGNKDYIIMLDDLLRYCLDDIFNIFDYKSVSAHMIKITRDGELDFESDLSKSFIDKLSDSVKHRQIGEPVRFVYDKQIEKETLDYLLKKMNIEPSDSIIPGGRYHNRRDYMGFPSLGRTDLLYDKIEPLHVKGLSLEESIFALIAKKDYLLYAPYHTFSYVVKFLREAALDPQVKTIKITIYRLAQISDIASSLINAAKNGKRVTVSIELQARFDEQANIAYAEQMEIEGINLIFGVQGLKVHSKMCVIEREENKKIKRYGIVSTGNFNESTAKIYTDYTLFTADQKILKDINKVFSFFETNYLIYRYKHIITSPHYTQKALFKLIDAEIVNVKLGKPASIKLKMNSISSYKMVDKLYEASRAGVKIQMIVRGLCCLVPGIEGMSENIEVISIVDKFLEHTRLYVFGNGGNPKVYISSADWMTRNIENRVEVTCPIYDKEIKQELLDTFNICWSDNVKARILNLAQTNEHKKNKKTKVRSQFATYEYYLNKLKE</sequence>
<dbReference type="Gene3D" id="3.30.1840.10">
    <property type="entry name" value="Polyphosphate kinase middle domain"/>
    <property type="match status" value="1"/>
</dbReference>
<evidence type="ECO:0000313" key="13">
    <source>
        <dbReference type="EMBL" id="MDQ0335783.1"/>
    </source>
</evidence>
<evidence type="ECO:0000256" key="5">
    <source>
        <dbReference type="ARBA" id="ARBA00022840"/>
    </source>
</evidence>
<comment type="PTM">
    <text evidence="6 7">An intermediate of this reaction is the autophosphorylated ppk in which a phosphate is covalently linked to a histidine residue through a N-P bond.</text>
</comment>
<feature type="binding site" evidence="6">
    <location>
        <position position="406"/>
    </location>
    <ligand>
        <name>Mg(2+)</name>
        <dbReference type="ChEBI" id="CHEBI:18420"/>
    </ligand>
</feature>
<dbReference type="EMBL" id="JAUSUU010000006">
    <property type="protein sequence ID" value="MDQ0335783.1"/>
    <property type="molecule type" value="Genomic_DNA"/>
</dbReference>
<feature type="binding site" evidence="6">
    <location>
        <position position="593"/>
    </location>
    <ligand>
        <name>ATP</name>
        <dbReference type="ChEBI" id="CHEBI:30616"/>
    </ligand>
</feature>
<evidence type="ECO:0000313" key="12">
    <source>
        <dbReference type="EMBL" id="MBP1840183.1"/>
    </source>
</evidence>
<dbReference type="RefSeq" id="WP_057780417.1">
    <property type="nucleotide sequence ID" value="NZ_JAGGJQ010000005.1"/>
</dbReference>
<keyword evidence="4 6" id="KW-0418">Kinase</keyword>
<dbReference type="SUPFAM" id="SSF140356">
    <property type="entry name" value="PPK N-terminal domain-like"/>
    <property type="match status" value="1"/>
</dbReference>
<feature type="domain" description="Polyphosphate kinase C-terminal" evidence="10">
    <location>
        <begin position="505"/>
        <end position="674"/>
    </location>
</feature>
<keyword evidence="6" id="KW-0460">Magnesium</keyword>
<dbReference type="InterPro" id="IPR025200">
    <property type="entry name" value="PPK_C_dom2"/>
</dbReference>
<dbReference type="Proteomes" id="UP001231587">
    <property type="component" value="Unassembled WGS sequence"/>
</dbReference>
<dbReference type="Pfam" id="PF02503">
    <property type="entry name" value="PP_kinase"/>
    <property type="match status" value="1"/>
</dbReference>
<dbReference type="Pfam" id="PF13090">
    <property type="entry name" value="PP_kinase_C"/>
    <property type="match status" value="1"/>
</dbReference>
<protein>
    <recommendedName>
        <fullName evidence="6 7">Polyphosphate kinase</fullName>
        <ecNumber evidence="6 7">2.7.4.1</ecNumber>
    </recommendedName>
    <alternativeName>
        <fullName evidence="6">ATP-polyphosphate phosphotransferase</fullName>
    </alternativeName>
    <alternativeName>
        <fullName evidence="6">Polyphosphoric acid kinase</fullName>
    </alternativeName>
</protein>
<keyword evidence="5 6" id="KW-0067">ATP-binding</keyword>
<reference evidence="12" key="1">
    <citation type="submission" date="2021-03" db="EMBL/GenBank/DDBJ databases">
        <title>Genomic Encyclopedia of Type Strains, Phase IV (KMG-IV): sequencing the most valuable type-strain genomes for metagenomic binning, comparative biology and taxonomic classification.</title>
        <authorList>
            <person name="Goeker M."/>
        </authorList>
    </citation>
    <scope>NUCLEOTIDE SEQUENCE</scope>
    <source>
        <strain evidence="12">DSM 15523</strain>
        <strain evidence="13 15">DSM 16476</strain>
    </source>
</reference>
<dbReference type="CDD" id="cd09167">
    <property type="entry name" value="PLDc_EcPPK1_C2_like"/>
    <property type="match status" value="1"/>
</dbReference>
<dbReference type="HAMAP" id="MF_00347">
    <property type="entry name" value="Polyphosphate_kinase"/>
    <property type="match status" value="1"/>
</dbReference>